<dbReference type="Gene3D" id="2.60.40.1180">
    <property type="entry name" value="Golgi alpha-mannosidase II"/>
    <property type="match status" value="2"/>
</dbReference>
<keyword evidence="2" id="KW-0378">Hydrolase</keyword>
<dbReference type="GO" id="GO:0004553">
    <property type="term" value="F:hydrolase activity, hydrolyzing O-glycosyl compounds"/>
    <property type="evidence" value="ECO:0007669"/>
    <property type="project" value="InterPro"/>
</dbReference>
<protein>
    <submittedName>
        <fullName evidence="7">DUF5110 domain-containing protein</fullName>
    </submittedName>
</protein>
<dbReference type="SUPFAM" id="SSF74650">
    <property type="entry name" value="Galactose mutarotase-like"/>
    <property type="match status" value="1"/>
</dbReference>
<dbReference type="Pfam" id="PF21365">
    <property type="entry name" value="Glyco_hydro_31_3rd"/>
    <property type="match status" value="1"/>
</dbReference>
<sequence>MIRPEKITACSADGNALSVKCARGMIHIIPYGPNILRYIFDPAGNGGEACLSDAPWGISAGPDSEIPMLLKETGDSFTGDLPELHFFLNKDTGTILFSGPEGKELLSLLECSLEPAEVLGEQTFHIRAVFSAPEGERYYGLGQHQDGVLDLGGREQILWHDYSHKGGEIIAVPFLISSRGYGIIFDNPSRMKVFPGMNKTTVWEAEVGETISFFLISGRQTDDIYRGYRLLCGAAPLPPRRGLGFIQCRQRYASQDELLAVASSYHEKKYPCDIFVVDWFHWKVLGDMSLDPEYWPDSSDMNRRLEEMGYETMISCWPRFMKESANYDFLEKHGWFMKDSEGHTVYGTPDDQRGALIDTTDPACGKWYFETIRKNYADLGYKYWWTDEDEPDISPHESFLSAGTGARIHNIYPLTHTRSIYEGHRSAFSWRCLTLSRSAYLGAQQYGTTFWSSDIFPEWDVLKRQIPTALNFCASGMPYWSSDIGGWQALPDEESQEDYHSLLINTSSDGKGKVTSLNYPELYVRWFQFGVFCPTFRTHGTRKGNEVWSYGKTAEQILVKYLKLRYRLMPYIYSLAYQTFRTGAPFMRALWMDFKEPQAAAVQDQFMFGPALLIAPVTEQGARSRQVYLPAGHDWYDFRTGSRFTGGQTILADAPLDTIPVYVKAGSILPMGEEIENNGTEQKMIELHVYPGKDAEFALYSDDGCSYAYENGAYSLIRFIWSEQEKQLSRIREHTYPGDTEKWFRTLIFSPDSSF</sequence>
<dbReference type="PANTHER" id="PTHR43863">
    <property type="entry name" value="HYDROLASE, PUTATIVE (AFU_ORTHOLOGUE AFUA_1G03140)-RELATED"/>
    <property type="match status" value="1"/>
</dbReference>
<evidence type="ECO:0000259" key="5">
    <source>
        <dbReference type="Pfam" id="PF17137"/>
    </source>
</evidence>
<feature type="domain" description="Glycoside hydrolase family 31 TIM barrel" evidence="3">
    <location>
        <begin position="236"/>
        <end position="575"/>
    </location>
</feature>
<evidence type="ECO:0000313" key="8">
    <source>
        <dbReference type="Proteomes" id="UP000824007"/>
    </source>
</evidence>
<dbReference type="InterPro" id="IPR000322">
    <property type="entry name" value="Glyco_hydro_31_TIM"/>
</dbReference>
<accession>A0A9D1YQL5</accession>
<dbReference type="Pfam" id="PF01055">
    <property type="entry name" value="Glyco_hydro_31_2nd"/>
    <property type="match status" value="1"/>
</dbReference>
<dbReference type="PANTHER" id="PTHR43863:SF2">
    <property type="entry name" value="MALTASE-GLUCOAMYLASE"/>
    <property type="match status" value="1"/>
</dbReference>
<evidence type="ECO:0000256" key="1">
    <source>
        <dbReference type="ARBA" id="ARBA00007806"/>
    </source>
</evidence>
<feature type="domain" description="DUF5110" evidence="5">
    <location>
        <begin position="685"/>
        <end position="742"/>
    </location>
</feature>
<reference evidence="7" key="1">
    <citation type="journal article" date="2021" name="PeerJ">
        <title>Extensive microbial diversity within the chicken gut microbiome revealed by metagenomics and culture.</title>
        <authorList>
            <person name="Gilroy R."/>
            <person name="Ravi A."/>
            <person name="Getino M."/>
            <person name="Pursley I."/>
            <person name="Horton D.L."/>
            <person name="Alikhan N.F."/>
            <person name="Baker D."/>
            <person name="Gharbi K."/>
            <person name="Hall N."/>
            <person name="Watson M."/>
            <person name="Adriaenssens E.M."/>
            <person name="Foster-Nyarko E."/>
            <person name="Jarju S."/>
            <person name="Secka A."/>
            <person name="Antonio M."/>
            <person name="Oren A."/>
            <person name="Chaudhuri R.R."/>
            <person name="La Ragione R."/>
            <person name="Hildebrand F."/>
            <person name="Pallen M.J."/>
        </authorList>
    </citation>
    <scope>NUCLEOTIDE SEQUENCE</scope>
    <source>
        <strain evidence="7">ChiSxjej3B15-24422</strain>
    </source>
</reference>
<dbReference type="Gene3D" id="3.20.20.80">
    <property type="entry name" value="Glycosidases"/>
    <property type="match status" value="1"/>
</dbReference>
<feature type="domain" description="Glycoside hydrolase family 31 N-terminal" evidence="4">
    <location>
        <begin position="27"/>
        <end position="192"/>
    </location>
</feature>
<dbReference type="AlphaFoldDB" id="A0A9D1YQL5"/>
<keyword evidence="2" id="KW-0326">Glycosidase</keyword>
<dbReference type="InterPro" id="IPR048395">
    <property type="entry name" value="Glyco_hydro_31_C"/>
</dbReference>
<dbReference type="SUPFAM" id="SSF51445">
    <property type="entry name" value="(Trans)glycosidases"/>
    <property type="match status" value="1"/>
</dbReference>
<dbReference type="InterPro" id="IPR011013">
    <property type="entry name" value="Gal_mutarotase_sf_dom"/>
</dbReference>
<dbReference type="InterPro" id="IPR017853">
    <property type="entry name" value="GH"/>
</dbReference>
<evidence type="ECO:0000256" key="2">
    <source>
        <dbReference type="RuleBase" id="RU361185"/>
    </source>
</evidence>
<evidence type="ECO:0000259" key="4">
    <source>
        <dbReference type="Pfam" id="PF13802"/>
    </source>
</evidence>
<reference evidence="7" key="2">
    <citation type="submission" date="2021-04" db="EMBL/GenBank/DDBJ databases">
        <authorList>
            <person name="Gilroy R."/>
        </authorList>
    </citation>
    <scope>NUCLEOTIDE SEQUENCE</scope>
    <source>
        <strain evidence="7">ChiSxjej3B15-24422</strain>
    </source>
</reference>
<dbReference type="Pfam" id="PF17137">
    <property type="entry name" value="DUF5110"/>
    <property type="match status" value="1"/>
</dbReference>
<organism evidence="7 8">
    <name type="scientific">Candidatus Eisenbergiella pullistercoris</name>
    <dbReference type="NCBI Taxonomy" id="2838555"/>
    <lineage>
        <taxon>Bacteria</taxon>
        <taxon>Bacillati</taxon>
        <taxon>Bacillota</taxon>
        <taxon>Clostridia</taxon>
        <taxon>Lachnospirales</taxon>
        <taxon>Lachnospiraceae</taxon>
        <taxon>Eisenbergiella</taxon>
    </lineage>
</organism>
<dbReference type="InterPro" id="IPR025887">
    <property type="entry name" value="Glyco_hydro_31_N_dom"/>
</dbReference>
<dbReference type="InterPro" id="IPR051816">
    <property type="entry name" value="Glycosyl_Hydrolase_31"/>
</dbReference>
<proteinExistence type="inferred from homology"/>
<dbReference type="Pfam" id="PF13802">
    <property type="entry name" value="Gal_mutarotas_2"/>
    <property type="match status" value="1"/>
</dbReference>
<evidence type="ECO:0000259" key="6">
    <source>
        <dbReference type="Pfam" id="PF21365"/>
    </source>
</evidence>
<dbReference type="InterPro" id="IPR033403">
    <property type="entry name" value="DUF5110"/>
</dbReference>
<dbReference type="GO" id="GO:0030246">
    <property type="term" value="F:carbohydrate binding"/>
    <property type="evidence" value="ECO:0007669"/>
    <property type="project" value="InterPro"/>
</dbReference>
<dbReference type="EMBL" id="DXDD01000125">
    <property type="protein sequence ID" value="HIY61021.1"/>
    <property type="molecule type" value="Genomic_DNA"/>
</dbReference>
<gene>
    <name evidence="7" type="ORF">H9831_10160</name>
</gene>
<dbReference type="CDD" id="cd06591">
    <property type="entry name" value="GH31_xylosidase_XylS"/>
    <property type="match status" value="1"/>
</dbReference>
<dbReference type="Proteomes" id="UP000824007">
    <property type="component" value="Unassembled WGS sequence"/>
</dbReference>
<comment type="caution">
    <text evidence="7">The sequence shown here is derived from an EMBL/GenBank/DDBJ whole genome shotgun (WGS) entry which is preliminary data.</text>
</comment>
<name>A0A9D1YQL5_9FIRM</name>
<dbReference type="GO" id="GO:0005975">
    <property type="term" value="P:carbohydrate metabolic process"/>
    <property type="evidence" value="ECO:0007669"/>
    <property type="project" value="InterPro"/>
</dbReference>
<comment type="similarity">
    <text evidence="1 2">Belongs to the glycosyl hydrolase 31 family.</text>
</comment>
<dbReference type="SUPFAM" id="SSF51011">
    <property type="entry name" value="Glycosyl hydrolase domain"/>
    <property type="match status" value="1"/>
</dbReference>
<evidence type="ECO:0000313" key="7">
    <source>
        <dbReference type="EMBL" id="HIY61021.1"/>
    </source>
</evidence>
<dbReference type="CDD" id="cd14752">
    <property type="entry name" value="GH31_N"/>
    <property type="match status" value="1"/>
</dbReference>
<dbReference type="InterPro" id="IPR013780">
    <property type="entry name" value="Glyco_hydro_b"/>
</dbReference>
<feature type="domain" description="Glycosyl hydrolase family 31 C-terminal" evidence="6">
    <location>
        <begin position="583"/>
        <end position="669"/>
    </location>
</feature>
<evidence type="ECO:0000259" key="3">
    <source>
        <dbReference type="Pfam" id="PF01055"/>
    </source>
</evidence>
<dbReference type="Gene3D" id="2.60.40.1760">
    <property type="entry name" value="glycosyl hydrolase (family 31)"/>
    <property type="match status" value="1"/>
</dbReference>